<dbReference type="EMBL" id="FOES01000002">
    <property type="protein sequence ID" value="SEP71041.1"/>
    <property type="molecule type" value="Genomic_DNA"/>
</dbReference>
<dbReference type="SUPFAM" id="SSF53474">
    <property type="entry name" value="alpha/beta-Hydrolases"/>
    <property type="match status" value="1"/>
</dbReference>
<dbReference type="OrthoDB" id="9796770at2"/>
<accession>A0A1H9A3F0</accession>
<evidence type="ECO:0000256" key="1">
    <source>
        <dbReference type="ARBA" id="ARBA00022801"/>
    </source>
</evidence>
<dbReference type="InterPro" id="IPR029058">
    <property type="entry name" value="AB_hydrolase_fold"/>
</dbReference>
<keyword evidence="1" id="KW-0378">Hydrolase</keyword>
<evidence type="ECO:0000259" key="2">
    <source>
        <dbReference type="Pfam" id="PF00561"/>
    </source>
</evidence>
<dbReference type="GO" id="GO:0016020">
    <property type="term" value="C:membrane"/>
    <property type="evidence" value="ECO:0007669"/>
    <property type="project" value="TreeGrafter"/>
</dbReference>
<dbReference type="Proteomes" id="UP000199427">
    <property type="component" value="Unassembled WGS sequence"/>
</dbReference>
<keyword evidence="4" id="KW-1185">Reference proteome</keyword>
<organism evidence="3 4">
    <name type="scientific">Piscibacillus halophilus</name>
    <dbReference type="NCBI Taxonomy" id="571933"/>
    <lineage>
        <taxon>Bacteria</taxon>
        <taxon>Bacillati</taxon>
        <taxon>Bacillota</taxon>
        <taxon>Bacilli</taxon>
        <taxon>Bacillales</taxon>
        <taxon>Bacillaceae</taxon>
        <taxon>Piscibacillus</taxon>
    </lineage>
</organism>
<dbReference type="AlphaFoldDB" id="A0A1H9A3F0"/>
<evidence type="ECO:0000313" key="4">
    <source>
        <dbReference type="Proteomes" id="UP000199427"/>
    </source>
</evidence>
<dbReference type="GO" id="GO:0016787">
    <property type="term" value="F:hydrolase activity"/>
    <property type="evidence" value="ECO:0007669"/>
    <property type="project" value="UniProtKB-KW"/>
</dbReference>
<dbReference type="Gene3D" id="6.10.140.700">
    <property type="match status" value="1"/>
</dbReference>
<evidence type="ECO:0000313" key="3">
    <source>
        <dbReference type="EMBL" id="SEP71041.1"/>
    </source>
</evidence>
<reference evidence="3 4" key="1">
    <citation type="submission" date="2016-10" db="EMBL/GenBank/DDBJ databases">
        <authorList>
            <person name="de Groot N.N."/>
        </authorList>
    </citation>
    <scope>NUCLEOTIDE SEQUENCE [LARGE SCALE GENOMIC DNA]</scope>
    <source>
        <strain evidence="3 4">DSM 21633</strain>
    </source>
</reference>
<gene>
    <name evidence="3" type="ORF">SAMN05216362_102145</name>
</gene>
<dbReference type="InterPro" id="IPR000073">
    <property type="entry name" value="AB_hydrolase_1"/>
</dbReference>
<sequence>MWEQMFVNTDRGEFEIFVSGNGEPLCVTHLYSEFNERGNYFADMFLDAFRVYLVNLKEAGNSSKVVKKEELSMQETVRDLEAIREALGIKEWSFAGNSTGGMLGLVYGINHSHSLKRLLVGGATATYDYMNHEDSIYCRLNPKNERLKEIFSILKSNETTQEKRKQVAREWTAMSLYDPSRFDEYFSKPSSGRVVQKRLDYYSFEELPDYDIRDQLSEISTSTFVFCGKHDSQCPLIFSQEIQQLVPNSILYVFDKSSHFPFLEEKEEFTKMVDHFKTRV</sequence>
<feature type="domain" description="AB hydrolase-1" evidence="2">
    <location>
        <begin position="46"/>
        <end position="265"/>
    </location>
</feature>
<protein>
    <submittedName>
        <fullName evidence="3">Proline iminopeptidase</fullName>
    </submittedName>
</protein>
<dbReference type="PANTHER" id="PTHR43798">
    <property type="entry name" value="MONOACYLGLYCEROL LIPASE"/>
    <property type="match status" value="1"/>
</dbReference>
<proteinExistence type="predicted"/>
<dbReference type="PANTHER" id="PTHR43798:SF31">
    <property type="entry name" value="AB HYDROLASE SUPERFAMILY PROTEIN YCLE"/>
    <property type="match status" value="1"/>
</dbReference>
<dbReference type="Pfam" id="PF00561">
    <property type="entry name" value="Abhydrolase_1"/>
    <property type="match status" value="1"/>
</dbReference>
<dbReference type="RefSeq" id="WP_091772325.1">
    <property type="nucleotide sequence ID" value="NZ_FOES01000002.1"/>
</dbReference>
<name>A0A1H9A3F0_9BACI</name>
<dbReference type="Gene3D" id="3.40.50.1820">
    <property type="entry name" value="alpha/beta hydrolase"/>
    <property type="match status" value="1"/>
</dbReference>
<dbReference type="InterPro" id="IPR050266">
    <property type="entry name" value="AB_hydrolase_sf"/>
</dbReference>
<dbReference type="STRING" id="571933.SAMN05216362_102145"/>